<keyword evidence="4 7" id="KW-0812">Transmembrane</keyword>
<feature type="transmembrane region" description="Helical" evidence="7">
    <location>
        <begin position="235"/>
        <end position="261"/>
    </location>
</feature>
<gene>
    <name evidence="9" type="ORF">ERS852540_00313</name>
</gene>
<name>A0A174Z729_9FIRM</name>
<dbReference type="PROSITE" id="PS50928">
    <property type="entry name" value="ABC_TM1"/>
    <property type="match status" value="1"/>
</dbReference>
<evidence type="ECO:0000256" key="6">
    <source>
        <dbReference type="ARBA" id="ARBA00023136"/>
    </source>
</evidence>
<feature type="transmembrane region" description="Helical" evidence="7">
    <location>
        <begin position="9"/>
        <end position="27"/>
    </location>
</feature>
<evidence type="ECO:0000256" key="1">
    <source>
        <dbReference type="ARBA" id="ARBA00004651"/>
    </source>
</evidence>
<proteinExistence type="inferred from homology"/>
<dbReference type="STRING" id="39492.ERS852540_00313"/>
<dbReference type="Gene3D" id="1.10.3720.10">
    <property type="entry name" value="MetI-like"/>
    <property type="match status" value="1"/>
</dbReference>
<organism evidence="9 10">
    <name type="scientific">[Eubacterium] siraeum</name>
    <dbReference type="NCBI Taxonomy" id="39492"/>
    <lineage>
        <taxon>Bacteria</taxon>
        <taxon>Bacillati</taxon>
        <taxon>Bacillota</taxon>
        <taxon>Clostridia</taxon>
        <taxon>Eubacteriales</taxon>
        <taxon>Oscillospiraceae</taxon>
        <taxon>Oscillospiraceae incertae sedis</taxon>
    </lineage>
</organism>
<evidence type="ECO:0000259" key="8">
    <source>
        <dbReference type="PROSITE" id="PS50928"/>
    </source>
</evidence>
<feature type="transmembrane region" description="Helical" evidence="7">
    <location>
        <begin position="97"/>
        <end position="118"/>
    </location>
</feature>
<evidence type="ECO:0000313" key="9">
    <source>
        <dbReference type="EMBL" id="CUQ81657.1"/>
    </source>
</evidence>
<evidence type="ECO:0000256" key="2">
    <source>
        <dbReference type="ARBA" id="ARBA00022448"/>
    </source>
</evidence>
<evidence type="ECO:0000313" key="10">
    <source>
        <dbReference type="Proteomes" id="UP000095662"/>
    </source>
</evidence>
<protein>
    <submittedName>
        <fullName evidence="9">Binding-protein-dependent transport system inner membrane component</fullName>
    </submittedName>
</protein>
<dbReference type="GO" id="GO:0055085">
    <property type="term" value="P:transmembrane transport"/>
    <property type="evidence" value="ECO:0007669"/>
    <property type="project" value="InterPro"/>
</dbReference>
<dbReference type="PANTHER" id="PTHR30151">
    <property type="entry name" value="ALKANE SULFONATE ABC TRANSPORTER-RELATED, MEMBRANE SUBUNIT"/>
    <property type="match status" value="1"/>
</dbReference>
<keyword evidence="6 7" id="KW-0472">Membrane</keyword>
<dbReference type="InterPro" id="IPR035906">
    <property type="entry name" value="MetI-like_sf"/>
</dbReference>
<evidence type="ECO:0000256" key="4">
    <source>
        <dbReference type="ARBA" id="ARBA00022692"/>
    </source>
</evidence>
<sequence>MKGKAIKNIITTVGLPVLFGALIFTLWQTKVLHALFKTDEIILPLPTRIGSIIGDNFTNMLPQIASTLIVALGGLVLGSILGYFIGVAGAVFKKWGMGGLTIVSAFNAIPLVALAPVINNWTRDLSSVVDIRSTVAKIITVTIFCTASMSVNAYRGLTEVKPFSEDLFASYGSSKLKMFFKLRLPNSLPYVFTALRVSVPSCIIGAVVSEYFAEQVIGVGRQIRENIVKGQFPTAWAYITIACVMGILMYIILLTVEAIVLKNRRAR</sequence>
<accession>A0A174Z729</accession>
<reference evidence="9 10" key="1">
    <citation type="submission" date="2015-09" db="EMBL/GenBank/DDBJ databases">
        <authorList>
            <consortium name="Pathogen Informatics"/>
        </authorList>
    </citation>
    <scope>NUCLEOTIDE SEQUENCE [LARGE SCALE GENOMIC DNA]</scope>
    <source>
        <strain evidence="9 10">2789STDY5834928</strain>
    </source>
</reference>
<keyword evidence="5 7" id="KW-1133">Transmembrane helix</keyword>
<dbReference type="Pfam" id="PF00528">
    <property type="entry name" value="BPD_transp_1"/>
    <property type="match status" value="1"/>
</dbReference>
<dbReference type="AlphaFoldDB" id="A0A174Z729"/>
<comment type="subcellular location">
    <subcellularLocation>
        <location evidence="1 7">Cell membrane</location>
        <topology evidence="1 7">Multi-pass membrane protein</topology>
    </subcellularLocation>
</comment>
<dbReference type="SUPFAM" id="SSF161098">
    <property type="entry name" value="MetI-like"/>
    <property type="match status" value="1"/>
</dbReference>
<keyword evidence="2 7" id="KW-0813">Transport</keyword>
<evidence type="ECO:0000256" key="5">
    <source>
        <dbReference type="ARBA" id="ARBA00022989"/>
    </source>
</evidence>
<dbReference type="EMBL" id="CZBY01000002">
    <property type="protein sequence ID" value="CUQ81657.1"/>
    <property type="molecule type" value="Genomic_DNA"/>
</dbReference>
<comment type="similarity">
    <text evidence="7">Belongs to the binding-protein-dependent transport system permease family.</text>
</comment>
<dbReference type="GO" id="GO:0005886">
    <property type="term" value="C:plasma membrane"/>
    <property type="evidence" value="ECO:0007669"/>
    <property type="project" value="UniProtKB-SubCell"/>
</dbReference>
<feature type="transmembrane region" description="Helical" evidence="7">
    <location>
        <begin position="64"/>
        <end position="85"/>
    </location>
</feature>
<dbReference type="InterPro" id="IPR000515">
    <property type="entry name" value="MetI-like"/>
</dbReference>
<dbReference type="OrthoDB" id="9804353at2"/>
<dbReference type="PANTHER" id="PTHR30151:SF0">
    <property type="entry name" value="ABC TRANSPORTER PERMEASE PROTEIN MJ0413-RELATED"/>
    <property type="match status" value="1"/>
</dbReference>
<feature type="domain" description="ABC transmembrane type-1" evidence="8">
    <location>
        <begin position="64"/>
        <end position="260"/>
    </location>
</feature>
<dbReference type="Proteomes" id="UP000095662">
    <property type="component" value="Unassembled WGS sequence"/>
</dbReference>
<keyword evidence="3" id="KW-1003">Cell membrane</keyword>
<dbReference type="CDD" id="cd06261">
    <property type="entry name" value="TM_PBP2"/>
    <property type="match status" value="1"/>
</dbReference>
<evidence type="ECO:0000256" key="3">
    <source>
        <dbReference type="ARBA" id="ARBA00022475"/>
    </source>
</evidence>
<evidence type="ECO:0000256" key="7">
    <source>
        <dbReference type="RuleBase" id="RU363032"/>
    </source>
</evidence>